<dbReference type="Gene3D" id="3.30.70.100">
    <property type="match status" value="1"/>
</dbReference>
<comment type="caution">
    <text evidence="3">The sequence shown here is derived from an EMBL/GenBank/DDBJ whole genome shotgun (WGS) entry which is preliminary data.</text>
</comment>
<feature type="transmembrane region" description="Helical" evidence="1">
    <location>
        <begin position="129"/>
        <end position="149"/>
    </location>
</feature>
<keyword evidence="1" id="KW-0812">Transmembrane</keyword>
<feature type="domain" description="ABM" evidence="2">
    <location>
        <begin position="18"/>
        <end position="110"/>
    </location>
</feature>
<evidence type="ECO:0000259" key="2">
    <source>
        <dbReference type="PROSITE" id="PS51725"/>
    </source>
</evidence>
<dbReference type="GO" id="GO:0004497">
    <property type="term" value="F:monooxygenase activity"/>
    <property type="evidence" value="ECO:0007669"/>
    <property type="project" value="UniProtKB-KW"/>
</dbReference>
<reference evidence="3 4" key="1">
    <citation type="submission" date="2024-10" db="EMBL/GenBank/DDBJ databases">
        <title>The Natural Products Discovery Center: Release of the First 8490 Sequenced Strains for Exploring Actinobacteria Biosynthetic Diversity.</title>
        <authorList>
            <person name="Kalkreuter E."/>
            <person name="Kautsar S.A."/>
            <person name="Yang D."/>
            <person name="Bader C.D."/>
            <person name="Teijaro C.N."/>
            <person name="Fluegel L."/>
            <person name="Davis C.M."/>
            <person name="Simpson J.R."/>
            <person name="Lauterbach L."/>
            <person name="Steele A.D."/>
            <person name="Gui C."/>
            <person name="Meng S."/>
            <person name="Li G."/>
            <person name="Viehrig K."/>
            <person name="Ye F."/>
            <person name="Su P."/>
            <person name="Kiefer A.F."/>
            <person name="Nichols A."/>
            <person name="Cepeda A.J."/>
            <person name="Yan W."/>
            <person name="Fan B."/>
            <person name="Jiang Y."/>
            <person name="Adhikari A."/>
            <person name="Zheng C.-J."/>
            <person name="Schuster L."/>
            <person name="Cowan T.M."/>
            <person name="Smanski M.J."/>
            <person name="Chevrette M.G."/>
            <person name="De Carvalho L.P.S."/>
            <person name="Shen B."/>
        </authorList>
    </citation>
    <scope>NUCLEOTIDE SEQUENCE [LARGE SCALE GENOMIC DNA]</scope>
    <source>
        <strain evidence="3 4">NPDC020602</strain>
    </source>
</reference>
<keyword evidence="3" id="KW-0503">Monooxygenase</keyword>
<evidence type="ECO:0000313" key="4">
    <source>
        <dbReference type="Proteomes" id="UP001611339"/>
    </source>
</evidence>
<protein>
    <submittedName>
        <fullName evidence="3">Antibiotic biosynthesis monooxygenase</fullName>
    </submittedName>
</protein>
<evidence type="ECO:0000256" key="1">
    <source>
        <dbReference type="SAM" id="Phobius"/>
    </source>
</evidence>
<evidence type="ECO:0000313" key="3">
    <source>
        <dbReference type="EMBL" id="MFI1719081.1"/>
    </source>
</evidence>
<keyword evidence="3" id="KW-0560">Oxidoreductase</keyword>
<dbReference type="PANTHER" id="PTHR40057:SF1">
    <property type="entry name" value="SLR1162 PROTEIN"/>
    <property type="match status" value="1"/>
</dbReference>
<name>A0ABW7UMS7_9ACTN</name>
<dbReference type="PANTHER" id="PTHR40057">
    <property type="entry name" value="SLR1162 PROTEIN"/>
    <property type="match status" value="1"/>
</dbReference>
<gene>
    <name evidence="3" type="ORF">ACH407_36665</name>
</gene>
<dbReference type="PROSITE" id="PS51725">
    <property type="entry name" value="ABM"/>
    <property type="match status" value="1"/>
</dbReference>
<dbReference type="Pfam" id="PF03992">
    <property type="entry name" value="ABM"/>
    <property type="match status" value="1"/>
</dbReference>
<dbReference type="InterPro" id="IPR007138">
    <property type="entry name" value="ABM_dom"/>
</dbReference>
<dbReference type="InterPro" id="IPR038762">
    <property type="entry name" value="ABM_predict"/>
</dbReference>
<proteinExistence type="predicted"/>
<dbReference type="InterPro" id="IPR011008">
    <property type="entry name" value="Dimeric_a/b-barrel"/>
</dbReference>
<keyword evidence="1" id="KW-1133">Transmembrane helix</keyword>
<keyword evidence="1" id="KW-0472">Membrane</keyword>
<dbReference type="SUPFAM" id="SSF54909">
    <property type="entry name" value="Dimeric alpha+beta barrel"/>
    <property type="match status" value="1"/>
</dbReference>
<dbReference type="EMBL" id="JBIRUI010000030">
    <property type="protein sequence ID" value="MFI1719081.1"/>
    <property type="molecule type" value="Genomic_DNA"/>
</dbReference>
<sequence>MTVAGLEHTTVPADTGEVTLLIARRVEPGYEAAFELWAKGILDTAAGFPGHLGHGLFRSSGGDAPWFLVHRFRNAEACRAWQESPERAAWFADCEGHHHTEIARRELTGMETWFAKPGSTRPAPPRWKMAISATLAIYPISVLGSLFLVPRLTALPLLLSSAVVACVFNVLMTYVAMPAVSRLLRGWLTP</sequence>
<organism evidence="3 4">
    <name type="scientific">Streptomyces litmocidini</name>
    <dbReference type="NCBI Taxonomy" id="67318"/>
    <lineage>
        <taxon>Bacteria</taxon>
        <taxon>Bacillati</taxon>
        <taxon>Actinomycetota</taxon>
        <taxon>Actinomycetes</taxon>
        <taxon>Kitasatosporales</taxon>
        <taxon>Streptomycetaceae</taxon>
        <taxon>Streptomyces</taxon>
    </lineage>
</organism>
<feature type="transmembrane region" description="Helical" evidence="1">
    <location>
        <begin position="155"/>
        <end position="177"/>
    </location>
</feature>
<dbReference type="RefSeq" id="WP_123458471.1">
    <property type="nucleotide sequence ID" value="NZ_JBIRUI010000030.1"/>
</dbReference>
<keyword evidence="4" id="KW-1185">Reference proteome</keyword>
<accession>A0ABW7UMS7</accession>
<dbReference type="Proteomes" id="UP001611339">
    <property type="component" value="Unassembled WGS sequence"/>
</dbReference>